<evidence type="ECO:0000256" key="8">
    <source>
        <dbReference type="ARBA" id="ARBA00023010"/>
    </source>
</evidence>
<dbReference type="GO" id="GO:0005886">
    <property type="term" value="C:plasma membrane"/>
    <property type="evidence" value="ECO:0007669"/>
    <property type="project" value="UniProtKB-SubCell"/>
</dbReference>
<keyword evidence="9 10" id="KW-0472">Membrane</keyword>
<evidence type="ECO:0000256" key="2">
    <source>
        <dbReference type="ARBA" id="ARBA00006742"/>
    </source>
</evidence>
<dbReference type="KEGG" id="ccha:ELD05_01375"/>
<dbReference type="RefSeq" id="WP_127351066.1">
    <property type="nucleotide sequence ID" value="NZ_CP034791.1"/>
</dbReference>
<proteinExistence type="inferred from homology"/>
<comment type="subcellular location">
    <subcellularLocation>
        <location evidence="1">Cell membrane</location>
        <topology evidence="1">Single-pass membrane protein</topology>
    </subcellularLocation>
</comment>
<dbReference type="PRINTS" id="PR01853">
    <property type="entry name" value="YAJCTRNLCASE"/>
</dbReference>
<dbReference type="Pfam" id="PF02699">
    <property type="entry name" value="YajC"/>
    <property type="match status" value="1"/>
</dbReference>
<dbReference type="InterPro" id="IPR003849">
    <property type="entry name" value="Preprotein_translocase_YajC"/>
</dbReference>
<sequence length="123" mass="13980">MKLFNLLFEVAFATNNAQSSSNQAPAGATWVLVFTQLILPLLLMFVIFYIFIILPQRRREKQFRDMINSLIVGDEIVTNGGIVGKIVNIKDDILTIEVGADRVKLKVYKWAVKEVLKKAEPRD</sequence>
<dbReference type="GO" id="GO:0015031">
    <property type="term" value="P:protein transport"/>
    <property type="evidence" value="ECO:0007669"/>
    <property type="project" value="UniProtKB-KW"/>
</dbReference>
<evidence type="ECO:0000256" key="3">
    <source>
        <dbReference type="ARBA" id="ARBA00022448"/>
    </source>
</evidence>
<keyword evidence="7 10" id="KW-1133">Transmembrane helix</keyword>
<dbReference type="NCBIfam" id="TIGR00739">
    <property type="entry name" value="yajC"/>
    <property type="match status" value="1"/>
</dbReference>
<feature type="transmembrane region" description="Helical" evidence="10">
    <location>
        <begin position="29"/>
        <end position="54"/>
    </location>
</feature>
<keyword evidence="6" id="KW-0653">Protein transport</keyword>
<accession>A0A3T0D2L3</accession>
<gene>
    <name evidence="11" type="primary">yajC</name>
    <name evidence="11" type="ORF">ELD05_01375</name>
</gene>
<keyword evidence="5 10" id="KW-0812">Transmembrane</keyword>
<evidence type="ECO:0000256" key="7">
    <source>
        <dbReference type="ARBA" id="ARBA00022989"/>
    </source>
</evidence>
<organism evidence="11 12">
    <name type="scientific">Caldicellulosiruptor changbaiensis</name>
    <dbReference type="NCBI Taxonomy" id="1222016"/>
    <lineage>
        <taxon>Bacteria</taxon>
        <taxon>Bacillati</taxon>
        <taxon>Bacillota</taxon>
        <taxon>Bacillota incertae sedis</taxon>
        <taxon>Caldicellulosiruptorales</taxon>
        <taxon>Caldicellulosiruptoraceae</taxon>
        <taxon>Caldicellulosiruptor</taxon>
    </lineage>
</organism>
<evidence type="ECO:0000256" key="5">
    <source>
        <dbReference type="ARBA" id="ARBA00022692"/>
    </source>
</evidence>
<comment type="similarity">
    <text evidence="2">Belongs to the YajC family.</text>
</comment>
<dbReference type="SMART" id="SM01323">
    <property type="entry name" value="YajC"/>
    <property type="match status" value="1"/>
</dbReference>
<reference evidence="11 12" key="1">
    <citation type="submission" date="2018-12" db="EMBL/GenBank/DDBJ databases">
        <title>Genome sequence from the cellulolytic species, Caldicellulosiruptor changbaiensis.</title>
        <authorList>
            <person name="Blumer-Schuette S.E."/>
            <person name="Mendoza C."/>
        </authorList>
    </citation>
    <scope>NUCLEOTIDE SEQUENCE [LARGE SCALE GENOMIC DNA]</scope>
    <source>
        <strain evidence="11 12">CBS-Z</strain>
    </source>
</reference>
<protein>
    <submittedName>
        <fullName evidence="11">Preprotein translocase subunit YajC</fullName>
    </submittedName>
</protein>
<name>A0A3T0D2L3_9FIRM</name>
<evidence type="ECO:0000256" key="1">
    <source>
        <dbReference type="ARBA" id="ARBA00004162"/>
    </source>
</evidence>
<evidence type="ECO:0000313" key="12">
    <source>
        <dbReference type="Proteomes" id="UP000282930"/>
    </source>
</evidence>
<evidence type="ECO:0000256" key="9">
    <source>
        <dbReference type="ARBA" id="ARBA00023136"/>
    </source>
</evidence>
<dbReference type="PANTHER" id="PTHR33909:SF1">
    <property type="entry name" value="SEC TRANSLOCON ACCESSORY COMPLEX SUBUNIT YAJC"/>
    <property type="match status" value="1"/>
</dbReference>
<keyword evidence="12" id="KW-1185">Reference proteome</keyword>
<keyword evidence="3" id="KW-0813">Transport</keyword>
<dbReference type="AlphaFoldDB" id="A0A3T0D2L3"/>
<dbReference type="EMBL" id="CP034791">
    <property type="protein sequence ID" value="AZT89438.1"/>
    <property type="molecule type" value="Genomic_DNA"/>
</dbReference>
<evidence type="ECO:0000256" key="6">
    <source>
        <dbReference type="ARBA" id="ARBA00022927"/>
    </source>
</evidence>
<dbReference type="Proteomes" id="UP000282930">
    <property type="component" value="Chromosome"/>
</dbReference>
<evidence type="ECO:0000313" key="11">
    <source>
        <dbReference type="EMBL" id="AZT89438.1"/>
    </source>
</evidence>
<evidence type="ECO:0000256" key="4">
    <source>
        <dbReference type="ARBA" id="ARBA00022475"/>
    </source>
</evidence>
<dbReference type="PANTHER" id="PTHR33909">
    <property type="entry name" value="SEC TRANSLOCON ACCESSORY COMPLEX SUBUNIT YAJC"/>
    <property type="match status" value="1"/>
</dbReference>
<keyword evidence="4" id="KW-1003">Cell membrane</keyword>
<keyword evidence="8" id="KW-0811">Translocation</keyword>
<evidence type="ECO:0000256" key="10">
    <source>
        <dbReference type="SAM" id="Phobius"/>
    </source>
</evidence>